<dbReference type="Proteomes" id="UP000789396">
    <property type="component" value="Unassembled WGS sequence"/>
</dbReference>
<evidence type="ECO:0000256" key="6">
    <source>
        <dbReference type="SAM" id="MobiDB-lite"/>
    </source>
</evidence>
<feature type="compositionally biased region" description="Low complexity" evidence="6">
    <location>
        <begin position="429"/>
        <end position="452"/>
    </location>
</feature>
<dbReference type="SUPFAM" id="SSF53098">
    <property type="entry name" value="Ribonuclease H-like"/>
    <property type="match status" value="1"/>
</dbReference>
<evidence type="ECO:0000256" key="5">
    <source>
        <dbReference type="ARBA" id="ARBA00023242"/>
    </source>
</evidence>
<feature type="compositionally biased region" description="Basic and acidic residues" evidence="6">
    <location>
        <begin position="398"/>
        <end position="408"/>
    </location>
</feature>
<organism evidence="7 8">
    <name type="scientific">Racocetra fulgida</name>
    <dbReference type="NCBI Taxonomy" id="60492"/>
    <lineage>
        <taxon>Eukaryota</taxon>
        <taxon>Fungi</taxon>
        <taxon>Fungi incertae sedis</taxon>
        <taxon>Mucoromycota</taxon>
        <taxon>Glomeromycotina</taxon>
        <taxon>Glomeromycetes</taxon>
        <taxon>Diversisporales</taxon>
        <taxon>Gigasporaceae</taxon>
        <taxon>Racocetra</taxon>
    </lineage>
</organism>
<evidence type="ECO:0000256" key="3">
    <source>
        <dbReference type="ARBA" id="ARBA00022771"/>
    </source>
</evidence>
<comment type="caution">
    <text evidence="7">The sequence shown here is derived from an EMBL/GenBank/DDBJ whole genome shotgun (WGS) entry which is preliminary data.</text>
</comment>
<dbReference type="InterPro" id="IPR012337">
    <property type="entry name" value="RNaseH-like_sf"/>
</dbReference>
<evidence type="ECO:0000313" key="7">
    <source>
        <dbReference type="EMBL" id="CAG8456896.1"/>
    </source>
</evidence>
<dbReference type="AlphaFoldDB" id="A0A9N8VNJ3"/>
<dbReference type="PANTHER" id="PTHR46481">
    <property type="entry name" value="ZINC FINGER BED DOMAIN-CONTAINING PROTEIN 4"/>
    <property type="match status" value="1"/>
</dbReference>
<keyword evidence="3" id="KW-0863">Zinc-finger</keyword>
<name>A0A9N8VNJ3_9GLOM</name>
<protein>
    <submittedName>
        <fullName evidence="7">16688_t:CDS:1</fullName>
    </submittedName>
</protein>
<proteinExistence type="predicted"/>
<keyword evidence="5" id="KW-0539">Nucleus</keyword>
<gene>
    <name evidence="7" type="ORF">RFULGI_LOCUS501</name>
</gene>
<dbReference type="GO" id="GO:0005634">
    <property type="term" value="C:nucleus"/>
    <property type="evidence" value="ECO:0007669"/>
    <property type="project" value="UniProtKB-SubCell"/>
</dbReference>
<feature type="region of interest" description="Disordered" evidence="6">
    <location>
        <begin position="382"/>
        <end position="457"/>
    </location>
</feature>
<sequence length="546" mass="61993">MNNEYSNDMELEPENVLEPDDALELKNVLEPDNALELENVLEPNYALEFDYVLELDDINLDELESNDTDGNEANEDSLHCDKGNNKCEFLVTPESSQSTLIQTYSKIKKYAVNNPKQKNLDNNIVAFIVEELQPFSIIQSQAFKRIIEGLDTQASILSKDYLKDILINSEDKIAEISYISFTTDIWTSSNGDPYIGLTFHWINDSFEVKEIIDNISYLPYPHTSECLLNKIVKILDSFKLKHITVSGTVDNGSNIKSCLEKLEKKYNIFKIHCFEKVAELVKLLYPYEVVSKKLSDLQYPTLSQAYLLHESIQKQFLKPTKPIRFATFFDPRTKDMQIFTENEKNQTISEARIEYLELAANYYELNKLSDTASNDIMNEDIFSNPVDTRSTSASSSSSKDKSEVEDKSVKRRRSRLVSKRKGRLGNRGSGRSVSKSISSSTSRSSSSSSSSSEDVPKDEIKVLIEGASQSQDVRQKLIPAITKKLPGYWHYSGAIEKILKQHHKMQHQTATINADPKLKAYNRTRIGKNSKVNEKIKALGDIHGTT</sequence>
<evidence type="ECO:0000256" key="1">
    <source>
        <dbReference type="ARBA" id="ARBA00004123"/>
    </source>
</evidence>
<keyword evidence="2" id="KW-0479">Metal-binding</keyword>
<evidence type="ECO:0000313" key="8">
    <source>
        <dbReference type="Proteomes" id="UP000789396"/>
    </source>
</evidence>
<comment type="subcellular location">
    <subcellularLocation>
        <location evidence="1">Nucleus</location>
    </subcellularLocation>
</comment>
<keyword evidence="8" id="KW-1185">Reference proteome</keyword>
<evidence type="ECO:0000256" key="2">
    <source>
        <dbReference type="ARBA" id="ARBA00022723"/>
    </source>
</evidence>
<feature type="compositionally biased region" description="Basic residues" evidence="6">
    <location>
        <begin position="409"/>
        <end position="424"/>
    </location>
</feature>
<dbReference type="SUPFAM" id="SSF140996">
    <property type="entry name" value="Hermes dimerisation domain"/>
    <property type="match status" value="1"/>
</dbReference>
<dbReference type="PANTHER" id="PTHR46481:SF10">
    <property type="entry name" value="ZINC FINGER BED DOMAIN-CONTAINING PROTEIN 39"/>
    <property type="match status" value="1"/>
</dbReference>
<accession>A0A9N8VNJ3</accession>
<reference evidence="7" key="1">
    <citation type="submission" date="2021-06" db="EMBL/GenBank/DDBJ databases">
        <authorList>
            <person name="Kallberg Y."/>
            <person name="Tangrot J."/>
            <person name="Rosling A."/>
        </authorList>
    </citation>
    <scope>NUCLEOTIDE SEQUENCE</scope>
    <source>
        <strain evidence="7">IN212</strain>
    </source>
</reference>
<keyword evidence="4" id="KW-0862">Zinc</keyword>
<dbReference type="InterPro" id="IPR052035">
    <property type="entry name" value="ZnF_BED_domain_contain"/>
</dbReference>
<dbReference type="GO" id="GO:0008270">
    <property type="term" value="F:zinc ion binding"/>
    <property type="evidence" value="ECO:0007669"/>
    <property type="project" value="UniProtKB-KW"/>
</dbReference>
<evidence type="ECO:0000256" key="4">
    <source>
        <dbReference type="ARBA" id="ARBA00022833"/>
    </source>
</evidence>
<dbReference type="EMBL" id="CAJVPZ010000197">
    <property type="protein sequence ID" value="CAG8456896.1"/>
    <property type="molecule type" value="Genomic_DNA"/>
</dbReference>
<dbReference type="OrthoDB" id="1607513at2759"/>